<feature type="non-terminal residue" evidence="2">
    <location>
        <position position="263"/>
    </location>
</feature>
<feature type="compositionally biased region" description="Basic and acidic residues" evidence="1">
    <location>
        <begin position="21"/>
        <end position="60"/>
    </location>
</feature>
<feature type="compositionally biased region" description="Basic and acidic residues" evidence="1">
    <location>
        <begin position="71"/>
        <end position="84"/>
    </location>
</feature>
<feature type="region of interest" description="Disordered" evidence="1">
    <location>
        <begin position="1"/>
        <end position="263"/>
    </location>
</feature>
<feature type="compositionally biased region" description="Basic residues" evidence="1">
    <location>
        <begin position="116"/>
        <end position="138"/>
    </location>
</feature>
<feature type="compositionally biased region" description="Basic and acidic residues" evidence="1">
    <location>
        <begin position="139"/>
        <end position="166"/>
    </location>
</feature>
<dbReference type="EC" id="4.2.1.17" evidence="2"/>
<gene>
    <name evidence="2" type="ORF">AVDCRST_MAG12-1640</name>
</gene>
<evidence type="ECO:0000256" key="1">
    <source>
        <dbReference type="SAM" id="MobiDB-lite"/>
    </source>
</evidence>
<organism evidence="2">
    <name type="scientific">uncultured Rubrobacteraceae bacterium</name>
    <dbReference type="NCBI Taxonomy" id="349277"/>
    <lineage>
        <taxon>Bacteria</taxon>
        <taxon>Bacillati</taxon>
        <taxon>Actinomycetota</taxon>
        <taxon>Rubrobacteria</taxon>
        <taxon>Rubrobacterales</taxon>
        <taxon>Rubrobacteraceae</taxon>
        <taxon>environmental samples</taxon>
    </lineage>
</organism>
<feature type="compositionally biased region" description="Basic and acidic residues" evidence="1">
    <location>
        <begin position="229"/>
        <end position="238"/>
    </location>
</feature>
<dbReference type="AlphaFoldDB" id="A0A6J4RVV3"/>
<dbReference type="GO" id="GO:0004300">
    <property type="term" value="F:enoyl-CoA hydratase activity"/>
    <property type="evidence" value="ECO:0007669"/>
    <property type="project" value="UniProtKB-EC"/>
</dbReference>
<name>A0A6J4RVV3_9ACTN</name>
<protein>
    <submittedName>
        <fullName evidence="2">Enoyl-CoA hydratase</fullName>
        <ecNumber evidence="2">4.2.1.17</ecNumber>
    </submittedName>
</protein>
<accession>A0A6J4RVV3</accession>
<keyword evidence="2" id="KW-0456">Lyase</keyword>
<proteinExistence type="predicted"/>
<feature type="compositionally biased region" description="Basic residues" evidence="1">
    <location>
        <begin position="10"/>
        <end position="20"/>
    </location>
</feature>
<reference evidence="2" key="1">
    <citation type="submission" date="2020-02" db="EMBL/GenBank/DDBJ databases">
        <authorList>
            <person name="Meier V. D."/>
        </authorList>
    </citation>
    <scope>NUCLEOTIDE SEQUENCE</scope>
    <source>
        <strain evidence="2">AVDCRST_MAG12</strain>
    </source>
</reference>
<sequence length="263" mass="29274">AGSREDLRARPGRGGRPRRLRDHEPPEEAERALRGPHAGVDRLLRGHRPEEGSLRRDPARRGPGLLRRPRPLRDGRTRPRDLPAHLRRLLQAHGGHPGNPPARHSPGPRCGDRGRLPARRHLRPRRRLRGSTLRHARRQDRPLLLHPDGRPLPRRRPEKEHGDAPHRRLRLGGGGEGRRARQPGGPGGRAGVEDAFPGGQDLRGEPPRRRRRQAGVLQAAGDAHGAGLRLHEGGDVLQRHLRRRPGGHVRLPGEAPARVEGPL</sequence>
<feature type="non-terminal residue" evidence="2">
    <location>
        <position position="1"/>
    </location>
</feature>
<evidence type="ECO:0000313" key="2">
    <source>
        <dbReference type="EMBL" id="CAA9483302.1"/>
    </source>
</evidence>
<dbReference type="EMBL" id="CADCVK010000256">
    <property type="protein sequence ID" value="CAA9483302.1"/>
    <property type="molecule type" value="Genomic_DNA"/>
</dbReference>